<feature type="non-terminal residue" evidence="1">
    <location>
        <position position="1"/>
    </location>
</feature>
<gene>
    <name evidence="1" type="ORF">SMN809_LOCUS76520</name>
</gene>
<organism evidence="1 2">
    <name type="scientific">Rotaria magnacalcarata</name>
    <dbReference type="NCBI Taxonomy" id="392030"/>
    <lineage>
        <taxon>Eukaryota</taxon>
        <taxon>Metazoa</taxon>
        <taxon>Spiralia</taxon>
        <taxon>Gnathifera</taxon>
        <taxon>Rotifera</taxon>
        <taxon>Eurotatoria</taxon>
        <taxon>Bdelloidea</taxon>
        <taxon>Philodinida</taxon>
        <taxon>Philodinidae</taxon>
        <taxon>Rotaria</taxon>
    </lineage>
</organism>
<evidence type="ECO:0000313" key="2">
    <source>
        <dbReference type="Proteomes" id="UP000676336"/>
    </source>
</evidence>
<accession>A0A8S3IUN5</accession>
<dbReference type="Proteomes" id="UP000676336">
    <property type="component" value="Unassembled WGS sequence"/>
</dbReference>
<name>A0A8S3IUN5_9BILA</name>
<dbReference type="AlphaFoldDB" id="A0A8S3IUN5"/>
<sequence>MQHIARIIVLVEDNSSILISPVSGCCLNYVSNIAKKPIKQILHDVSRSSIYSLQSDGEIVLYRADNNRCVAEYRIRTKSEQYAITCMTLIHPICTQLF</sequence>
<evidence type="ECO:0000313" key="1">
    <source>
        <dbReference type="EMBL" id="CAF5204597.1"/>
    </source>
</evidence>
<proteinExistence type="predicted"/>
<dbReference type="EMBL" id="CAJOBI010335045">
    <property type="protein sequence ID" value="CAF5204597.1"/>
    <property type="molecule type" value="Genomic_DNA"/>
</dbReference>
<comment type="caution">
    <text evidence="1">The sequence shown here is derived from an EMBL/GenBank/DDBJ whole genome shotgun (WGS) entry which is preliminary data.</text>
</comment>
<feature type="non-terminal residue" evidence="1">
    <location>
        <position position="98"/>
    </location>
</feature>
<reference evidence="1" key="1">
    <citation type="submission" date="2021-02" db="EMBL/GenBank/DDBJ databases">
        <authorList>
            <person name="Nowell W R."/>
        </authorList>
    </citation>
    <scope>NUCLEOTIDE SEQUENCE</scope>
</reference>
<protein>
    <submittedName>
        <fullName evidence="1">Uncharacterized protein</fullName>
    </submittedName>
</protein>